<feature type="domain" description="N-acetyltransferase" evidence="1">
    <location>
        <begin position="8"/>
        <end position="172"/>
    </location>
</feature>
<sequence>MNIKTSRLVIRELQISDLDAFHAYRSNQEVAKFQGYEAMDLQEAESFIRKNARLDPEGSVQWVQYGIEQLETSKLIGDCGIRLESGLAEIGITISPLHQKQGFAREAMKGVLDFLFRKRNVEEVVERVDTKNEASVNLLKSLNFRKKGWFKDLMYKGQLCDEFEFVLSKADWDHGNLQK</sequence>
<accession>A0ABX1D4E6</accession>
<protein>
    <submittedName>
        <fullName evidence="2">GNAT family N-acetyltransferase</fullName>
    </submittedName>
</protein>
<evidence type="ECO:0000259" key="1">
    <source>
        <dbReference type="PROSITE" id="PS51186"/>
    </source>
</evidence>
<dbReference type="Proteomes" id="UP000703674">
    <property type="component" value="Unassembled WGS sequence"/>
</dbReference>
<organism evidence="2 3">
    <name type="scientific">Salinimicrobium oceani</name>
    <dbReference type="NCBI Taxonomy" id="2722702"/>
    <lineage>
        <taxon>Bacteria</taxon>
        <taxon>Pseudomonadati</taxon>
        <taxon>Bacteroidota</taxon>
        <taxon>Flavobacteriia</taxon>
        <taxon>Flavobacteriales</taxon>
        <taxon>Flavobacteriaceae</taxon>
        <taxon>Salinimicrobium</taxon>
    </lineage>
</organism>
<evidence type="ECO:0000313" key="2">
    <source>
        <dbReference type="EMBL" id="NJW54058.1"/>
    </source>
</evidence>
<keyword evidence="3" id="KW-1185">Reference proteome</keyword>
<name>A0ABX1D4E6_9FLAO</name>
<dbReference type="PANTHER" id="PTHR43792:SF1">
    <property type="entry name" value="N-ACETYLTRANSFERASE DOMAIN-CONTAINING PROTEIN"/>
    <property type="match status" value="1"/>
</dbReference>
<comment type="caution">
    <text evidence="2">The sequence shown here is derived from an EMBL/GenBank/DDBJ whole genome shotgun (WGS) entry which is preliminary data.</text>
</comment>
<dbReference type="InterPro" id="IPR051531">
    <property type="entry name" value="N-acetyltransferase"/>
</dbReference>
<dbReference type="PROSITE" id="PS51186">
    <property type="entry name" value="GNAT"/>
    <property type="match status" value="1"/>
</dbReference>
<evidence type="ECO:0000313" key="3">
    <source>
        <dbReference type="Proteomes" id="UP000703674"/>
    </source>
</evidence>
<dbReference type="InterPro" id="IPR000182">
    <property type="entry name" value="GNAT_dom"/>
</dbReference>
<dbReference type="Pfam" id="PF13302">
    <property type="entry name" value="Acetyltransf_3"/>
    <property type="match status" value="1"/>
</dbReference>
<dbReference type="InterPro" id="IPR016181">
    <property type="entry name" value="Acyl_CoA_acyltransferase"/>
</dbReference>
<reference evidence="2 3" key="1">
    <citation type="submission" date="2020-03" db="EMBL/GenBank/DDBJ databases">
        <title>Salinimicrobium sp. nov, isolated from SCS.</title>
        <authorList>
            <person name="Cao W.R."/>
        </authorList>
    </citation>
    <scope>NUCLEOTIDE SEQUENCE [LARGE SCALE GENOMIC DNA]</scope>
    <source>
        <strain evidence="3">J15B91</strain>
    </source>
</reference>
<dbReference type="Gene3D" id="3.40.630.30">
    <property type="match status" value="1"/>
</dbReference>
<dbReference type="RefSeq" id="WP_168139148.1">
    <property type="nucleotide sequence ID" value="NZ_JAAVJR010000011.1"/>
</dbReference>
<proteinExistence type="predicted"/>
<dbReference type="PANTHER" id="PTHR43792">
    <property type="entry name" value="GNAT FAMILY, PUTATIVE (AFU_ORTHOLOGUE AFUA_3G00765)-RELATED-RELATED"/>
    <property type="match status" value="1"/>
</dbReference>
<dbReference type="EMBL" id="JAAVJR010000011">
    <property type="protein sequence ID" value="NJW54058.1"/>
    <property type="molecule type" value="Genomic_DNA"/>
</dbReference>
<dbReference type="SUPFAM" id="SSF55729">
    <property type="entry name" value="Acyl-CoA N-acyltransferases (Nat)"/>
    <property type="match status" value="1"/>
</dbReference>
<gene>
    <name evidence="2" type="ORF">HC175_14145</name>
</gene>